<name>A0ABP8QU52_9ACTN</name>
<dbReference type="Proteomes" id="UP001500503">
    <property type="component" value="Unassembled WGS sequence"/>
</dbReference>
<evidence type="ECO:0000313" key="2">
    <source>
        <dbReference type="Proteomes" id="UP001500503"/>
    </source>
</evidence>
<reference evidence="2" key="1">
    <citation type="journal article" date="2019" name="Int. J. Syst. Evol. Microbiol.">
        <title>The Global Catalogue of Microorganisms (GCM) 10K type strain sequencing project: providing services to taxonomists for standard genome sequencing and annotation.</title>
        <authorList>
            <consortium name="The Broad Institute Genomics Platform"/>
            <consortium name="The Broad Institute Genome Sequencing Center for Infectious Disease"/>
            <person name="Wu L."/>
            <person name="Ma J."/>
        </authorList>
    </citation>
    <scope>NUCLEOTIDE SEQUENCE [LARGE SCALE GENOMIC DNA]</scope>
    <source>
        <strain evidence="2">JCM 17933</strain>
    </source>
</reference>
<sequence>MKTLLTRIAAHRAAARTRDRITFRDDRGEVCTSACRAAAHRDRVATAAYRARF</sequence>
<protein>
    <submittedName>
        <fullName evidence="1">Uncharacterized protein</fullName>
    </submittedName>
</protein>
<dbReference type="EMBL" id="BAABHF010000046">
    <property type="protein sequence ID" value="GAA4510648.1"/>
    <property type="molecule type" value="Genomic_DNA"/>
</dbReference>
<gene>
    <name evidence="1" type="ORF">GCM10023191_073600</name>
</gene>
<accession>A0ABP8QU52</accession>
<proteinExistence type="predicted"/>
<evidence type="ECO:0000313" key="1">
    <source>
        <dbReference type="EMBL" id="GAA4510648.1"/>
    </source>
</evidence>
<organism evidence="1 2">
    <name type="scientific">Actinoallomurus oryzae</name>
    <dbReference type="NCBI Taxonomy" id="502180"/>
    <lineage>
        <taxon>Bacteria</taxon>
        <taxon>Bacillati</taxon>
        <taxon>Actinomycetota</taxon>
        <taxon>Actinomycetes</taxon>
        <taxon>Streptosporangiales</taxon>
        <taxon>Thermomonosporaceae</taxon>
        <taxon>Actinoallomurus</taxon>
    </lineage>
</organism>
<keyword evidence="2" id="KW-1185">Reference proteome</keyword>
<comment type="caution">
    <text evidence="1">The sequence shown here is derived from an EMBL/GenBank/DDBJ whole genome shotgun (WGS) entry which is preliminary data.</text>
</comment>
<dbReference type="RefSeq" id="WP_345471872.1">
    <property type="nucleotide sequence ID" value="NZ_BAABHF010000046.1"/>
</dbReference>